<organism evidence="1 2">
    <name type="scientific">Eumeta variegata</name>
    <name type="common">Bagworm moth</name>
    <name type="synonym">Eumeta japonica</name>
    <dbReference type="NCBI Taxonomy" id="151549"/>
    <lineage>
        <taxon>Eukaryota</taxon>
        <taxon>Metazoa</taxon>
        <taxon>Ecdysozoa</taxon>
        <taxon>Arthropoda</taxon>
        <taxon>Hexapoda</taxon>
        <taxon>Insecta</taxon>
        <taxon>Pterygota</taxon>
        <taxon>Neoptera</taxon>
        <taxon>Endopterygota</taxon>
        <taxon>Lepidoptera</taxon>
        <taxon>Glossata</taxon>
        <taxon>Ditrysia</taxon>
        <taxon>Tineoidea</taxon>
        <taxon>Psychidae</taxon>
        <taxon>Oiketicinae</taxon>
        <taxon>Eumeta</taxon>
    </lineage>
</organism>
<protein>
    <submittedName>
        <fullName evidence="1">Uncharacterized protein</fullName>
    </submittedName>
</protein>
<gene>
    <name evidence="1" type="ORF">EVAR_18760_1</name>
</gene>
<dbReference type="Proteomes" id="UP000299102">
    <property type="component" value="Unassembled WGS sequence"/>
</dbReference>
<keyword evidence="2" id="KW-1185">Reference proteome</keyword>
<evidence type="ECO:0000313" key="1">
    <source>
        <dbReference type="EMBL" id="GBP27565.1"/>
    </source>
</evidence>
<dbReference type="AlphaFoldDB" id="A0A4C1UMA9"/>
<sequence>MAHSGRQPLAPIIVEAIIGGYGSWVQVRTFCEELMSWKKAAEESMAIFPSKKKVGKFASVYETEEARRMFPLAFSSAPFMIASRRGSYRKLTNRCRTADELNMNEVLQKMTSKDTMGLKSRRVLHNLISCSQASSNPEDFLM</sequence>
<reference evidence="1 2" key="1">
    <citation type="journal article" date="2019" name="Commun. Biol.">
        <title>The bagworm genome reveals a unique fibroin gene that provides high tensile strength.</title>
        <authorList>
            <person name="Kono N."/>
            <person name="Nakamura H."/>
            <person name="Ohtoshi R."/>
            <person name="Tomita M."/>
            <person name="Numata K."/>
            <person name="Arakawa K."/>
        </authorList>
    </citation>
    <scope>NUCLEOTIDE SEQUENCE [LARGE SCALE GENOMIC DNA]</scope>
</reference>
<comment type="caution">
    <text evidence="1">The sequence shown here is derived from an EMBL/GenBank/DDBJ whole genome shotgun (WGS) entry which is preliminary data.</text>
</comment>
<proteinExistence type="predicted"/>
<dbReference type="EMBL" id="BGZK01000195">
    <property type="protein sequence ID" value="GBP27565.1"/>
    <property type="molecule type" value="Genomic_DNA"/>
</dbReference>
<name>A0A4C1UMA9_EUMVA</name>
<accession>A0A4C1UMA9</accession>
<evidence type="ECO:0000313" key="2">
    <source>
        <dbReference type="Proteomes" id="UP000299102"/>
    </source>
</evidence>